<reference evidence="1 2" key="1">
    <citation type="submission" date="2023-11" db="EMBL/GenBank/DDBJ databases">
        <title>A Novel Polar Bacteriovorax (B. antarcticus) Isolated from the Biocrust in Antarctica.</title>
        <authorList>
            <person name="Mun W."/>
            <person name="Choi S.Y."/>
            <person name="Mitchell R.J."/>
        </authorList>
    </citation>
    <scope>NUCLEOTIDE SEQUENCE [LARGE SCALE GENOMIC DNA]</scope>
    <source>
        <strain evidence="1 2">PP10</strain>
    </source>
</reference>
<keyword evidence="2" id="KW-1185">Reference proteome</keyword>
<organism evidence="1 2">
    <name type="scientific">Bacteriovorax antarcticus</name>
    <dbReference type="NCBI Taxonomy" id="3088717"/>
    <lineage>
        <taxon>Bacteria</taxon>
        <taxon>Pseudomonadati</taxon>
        <taxon>Bdellovibrionota</taxon>
        <taxon>Bacteriovoracia</taxon>
        <taxon>Bacteriovoracales</taxon>
        <taxon>Bacteriovoracaceae</taxon>
        <taxon>Bacteriovorax</taxon>
    </lineage>
</organism>
<dbReference type="Proteomes" id="UP001302274">
    <property type="component" value="Unassembled WGS sequence"/>
</dbReference>
<dbReference type="RefSeq" id="WP_323579016.1">
    <property type="nucleotide sequence ID" value="NZ_JAYGJQ010000003.1"/>
</dbReference>
<protein>
    <submittedName>
        <fullName evidence="1">Uncharacterized protein</fullName>
    </submittedName>
</protein>
<evidence type="ECO:0000313" key="2">
    <source>
        <dbReference type="Proteomes" id="UP001302274"/>
    </source>
</evidence>
<comment type="caution">
    <text evidence="1">The sequence shown here is derived from an EMBL/GenBank/DDBJ whole genome shotgun (WGS) entry which is preliminary data.</text>
</comment>
<accession>A0ABU5VZQ0</accession>
<evidence type="ECO:0000313" key="1">
    <source>
        <dbReference type="EMBL" id="MEA9358554.1"/>
    </source>
</evidence>
<dbReference type="EMBL" id="JAYGJQ010000003">
    <property type="protein sequence ID" value="MEA9358554.1"/>
    <property type="molecule type" value="Genomic_DNA"/>
</dbReference>
<proteinExistence type="predicted"/>
<gene>
    <name evidence="1" type="ORF">SHI21_20120</name>
</gene>
<name>A0ABU5VZQ0_9BACT</name>
<sequence>MKLDVVQDAKDHTFTIAVKLDQFKTLRDYEIIHNLINALSLEFDLDPEISVEDLKNIVHEAKNEESTEITCEIGPDGIDVEFE</sequence>